<accession>A0A6H0SJ66</accession>
<evidence type="ECO:0000313" key="2">
    <source>
        <dbReference type="EMBL" id="QIV86459.1"/>
    </source>
</evidence>
<dbReference type="InterPro" id="IPR007345">
    <property type="entry name" value="Polysacch_pyruvyl_Trfase"/>
</dbReference>
<dbReference type="Pfam" id="PF04230">
    <property type="entry name" value="PS_pyruv_trans"/>
    <property type="match status" value="1"/>
</dbReference>
<evidence type="ECO:0000313" key="3">
    <source>
        <dbReference type="Proteomes" id="UP000502331"/>
    </source>
</evidence>
<dbReference type="PANTHER" id="PTHR36836">
    <property type="entry name" value="COLANIC ACID BIOSYNTHESIS PROTEIN WCAK"/>
    <property type="match status" value="1"/>
</dbReference>
<dbReference type="Proteomes" id="UP000502331">
    <property type="component" value="Chromosome"/>
</dbReference>
<proteinExistence type="predicted"/>
<dbReference type="PANTHER" id="PTHR36836:SF1">
    <property type="entry name" value="COLANIC ACID BIOSYNTHESIS PROTEIN WCAK"/>
    <property type="match status" value="1"/>
</dbReference>
<feature type="domain" description="Polysaccharide pyruvyl transferase" evidence="1">
    <location>
        <begin position="13"/>
        <end position="278"/>
    </location>
</feature>
<gene>
    <name evidence="2" type="ORF">D3791_04565</name>
</gene>
<sequence length="354" mass="38929">MRILLLHGYSAANLGDGLLVEESLRCIYDAFGEDSEISVFASHPETFSHLGVTVLDSGLSRRGYDMKYLRSLFQLRKSFDVLVAVGGGYLRFGTPIEALKTMLIHGPQLVAASFSRVPSIYMPQSIGPLRFGSRRPVQQLLKRCSVVALRDDRSVQEVGSIAPVRRVPDLALISGSTIEPSLDEPLAKAVLSVRDVKGKVPDDVMELSSLLSDYDVYVQSRTGGNDDTRATESLGTHPEIDKTTLLENGPTRVIIAVRLHAALMALRAGHFVIHLAYERKGFGAFDDLGLNEFVHNVNDFDASVVLKQAQALMKDKQARESYAQQIEKSVSHRRSAYSTLVTQMKHAGSSTTRI</sequence>
<organism evidence="2 3">
    <name type="scientific">Glutamicibacter mishrai</name>
    <dbReference type="NCBI Taxonomy" id="1775880"/>
    <lineage>
        <taxon>Bacteria</taxon>
        <taxon>Bacillati</taxon>
        <taxon>Actinomycetota</taxon>
        <taxon>Actinomycetes</taxon>
        <taxon>Micrococcales</taxon>
        <taxon>Micrococcaceae</taxon>
        <taxon>Glutamicibacter</taxon>
    </lineage>
</organism>
<keyword evidence="2" id="KW-0808">Transferase</keyword>
<dbReference type="GO" id="GO:0016740">
    <property type="term" value="F:transferase activity"/>
    <property type="evidence" value="ECO:0007669"/>
    <property type="project" value="UniProtKB-KW"/>
</dbReference>
<keyword evidence="3" id="KW-1185">Reference proteome</keyword>
<evidence type="ECO:0000259" key="1">
    <source>
        <dbReference type="Pfam" id="PF04230"/>
    </source>
</evidence>
<dbReference type="RefSeq" id="WP_172511400.1">
    <property type="nucleotide sequence ID" value="NZ_CP032549.1"/>
</dbReference>
<protein>
    <submittedName>
        <fullName evidence="2">Polysaccharide pyruvyl transferase family protein</fullName>
    </submittedName>
</protein>
<reference evidence="2 3" key="1">
    <citation type="submission" date="2018-09" db="EMBL/GenBank/DDBJ databases">
        <title>Glutamicibacter mishrai S5-52T (LMG 29155T = KCTC 39846T).</title>
        <authorList>
            <person name="Das S.K."/>
        </authorList>
    </citation>
    <scope>NUCLEOTIDE SEQUENCE [LARGE SCALE GENOMIC DNA]</scope>
    <source>
        <strain evidence="2 3">S5-52</strain>
    </source>
</reference>
<name>A0A6H0SJ66_9MICC</name>
<dbReference type="AlphaFoldDB" id="A0A6H0SJ66"/>
<dbReference type="EMBL" id="CP032549">
    <property type="protein sequence ID" value="QIV86459.1"/>
    <property type="molecule type" value="Genomic_DNA"/>
</dbReference>